<organism evidence="1 2">
    <name type="scientific">Carboxydothermus islandicus</name>
    <dbReference type="NCBI Taxonomy" id="661089"/>
    <lineage>
        <taxon>Bacteria</taxon>
        <taxon>Bacillati</taxon>
        <taxon>Bacillota</taxon>
        <taxon>Clostridia</taxon>
        <taxon>Thermoanaerobacterales</taxon>
        <taxon>Thermoanaerobacteraceae</taxon>
        <taxon>Carboxydothermus</taxon>
    </lineage>
</organism>
<dbReference type="Proteomes" id="UP000187338">
    <property type="component" value="Unassembled WGS sequence"/>
</dbReference>
<reference evidence="2" key="1">
    <citation type="submission" date="2016-12" db="EMBL/GenBank/DDBJ databases">
        <title>Draft Genome Sequences od Carboxydothermus pertinax and islandicus, Hydrogenogenic Carboxydotrophic Bacteria.</title>
        <authorList>
            <person name="Fukuyama Y."/>
            <person name="Ohmae K."/>
            <person name="Yoneda Y."/>
            <person name="Yoshida T."/>
            <person name="Sako Y."/>
        </authorList>
    </citation>
    <scope>NUCLEOTIDE SEQUENCE [LARGE SCALE GENOMIC DNA]</scope>
    <source>
        <strain evidence="2">SET</strain>
    </source>
</reference>
<evidence type="ECO:0000313" key="2">
    <source>
        <dbReference type="Proteomes" id="UP000187338"/>
    </source>
</evidence>
<dbReference type="AlphaFoldDB" id="A0A1L8D0Q8"/>
<dbReference type="RefSeq" id="WP_075864877.1">
    <property type="nucleotide sequence ID" value="NZ_BDJL01000014.1"/>
</dbReference>
<dbReference type="OrthoDB" id="1934160at2"/>
<sequence>MKKKKRNNEEDDIIEKILEEELPFEGQEKEPTYNYRCQECGYEEEVPAFIVDEMAYLSKIDGIDSSEMPVLECPYCPGGMVYKGKKE</sequence>
<comment type="caution">
    <text evidence="1">The sequence shown here is derived from an EMBL/GenBank/DDBJ whole genome shotgun (WGS) entry which is preliminary data.</text>
</comment>
<proteinExistence type="predicted"/>
<name>A0A1L8D0Q8_9THEO</name>
<keyword evidence="2" id="KW-1185">Reference proteome</keyword>
<gene>
    <name evidence="1" type="ORF">ciss_06240</name>
</gene>
<dbReference type="EMBL" id="BDJL01000014">
    <property type="protein sequence ID" value="GAV24691.1"/>
    <property type="molecule type" value="Genomic_DNA"/>
</dbReference>
<protein>
    <submittedName>
        <fullName evidence="1">Uncharacterized protein</fullName>
    </submittedName>
</protein>
<accession>A0A1L8D0Q8</accession>
<evidence type="ECO:0000313" key="1">
    <source>
        <dbReference type="EMBL" id="GAV24691.1"/>
    </source>
</evidence>